<organism evidence="3 4">
    <name type="scientific">Nocardia kruczakiae</name>
    <dbReference type="NCBI Taxonomy" id="261477"/>
    <lineage>
        <taxon>Bacteria</taxon>
        <taxon>Bacillati</taxon>
        <taxon>Actinomycetota</taxon>
        <taxon>Actinomycetes</taxon>
        <taxon>Mycobacteriales</taxon>
        <taxon>Nocardiaceae</taxon>
        <taxon>Nocardia</taxon>
    </lineage>
</organism>
<dbReference type="CDD" id="cd05288">
    <property type="entry name" value="PGDH"/>
    <property type="match status" value="1"/>
</dbReference>
<dbReference type="PANTHER" id="PTHR43205">
    <property type="entry name" value="PROSTAGLANDIN REDUCTASE"/>
    <property type="match status" value="1"/>
</dbReference>
<accession>A0ABU1XCM4</accession>
<dbReference type="Proteomes" id="UP001251217">
    <property type="component" value="Unassembled WGS sequence"/>
</dbReference>
<dbReference type="SMART" id="SM00829">
    <property type="entry name" value="PKS_ER"/>
    <property type="match status" value="1"/>
</dbReference>
<dbReference type="SUPFAM" id="SSF51735">
    <property type="entry name" value="NAD(P)-binding Rossmann-fold domains"/>
    <property type="match status" value="1"/>
</dbReference>
<dbReference type="InterPro" id="IPR020843">
    <property type="entry name" value="ER"/>
</dbReference>
<name>A0ABU1XCM4_9NOCA</name>
<dbReference type="RefSeq" id="WP_310400072.1">
    <property type="nucleotide sequence ID" value="NZ_JAVDWW010000003.1"/>
</dbReference>
<dbReference type="Pfam" id="PF00107">
    <property type="entry name" value="ADH_zinc_N"/>
    <property type="match status" value="1"/>
</dbReference>
<dbReference type="PANTHER" id="PTHR43205:SF7">
    <property type="entry name" value="PROSTAGLANDIN REDUCTASE 1"/>
    <property type="match status" value="1"/>
</dbReference>
<keyword evidence="1 3" id="KW-0560">Oxidoreductase</keyword>
<comment type="caution">
    <text evidence="3">The sequence shown here is derived from an EMBL/GenBank/DDBJ whole genome shotgun (WGS) entry which is preliminary data.</text>
</comment>
<dbReference type="Pfam" id="PF16884">
    <property type="entry name" value="ADH_N_2"/>
    <property type="match status" value="1"/>
</dbReference>
<evidence type="ECO:0000313" key="4">
    <source>
        <dbReference type="Proteomes" id="UP001251217"/>
    </source>
</evidence>
<proteinExistence type="predicted"/>
<dbReference type="InterPro" id="IPR045010">
    <property type="entry name" value="MDR_fam"/>
</dbReference>
<dbReference type="Gene3D" id="3.90.180.10">
    <property type="entry name" value="Medium-chain alcohol dehydrogenases, catalytic domain"/>
    <property type="match status" value="1"/>
</dbReference>
<dbReference type="InterPro" id="IPR011032">
    <property type="entry name" value="GroES-like_sf"/>
</dbReference>
<evidence type="ECO:0000259" key="2">
    <source>
        <dbReference type="SMART" id="SM00829"/>
    </source>
</evidence>
<dbReference type="Gene3D" id="3.40.50.720">
    <property type="entry name" value="NAD(P)-binding Rossmann-like Domain"/>
    <property type="match status" value="1"/>
</dbReference>
<dbReference type="EMBL" id="JAVDWW010000003">
    <property type="protein sequence ID" value="MDR7168286.1"/>
    <property type="molecule type" value="Genomic_DNA"/>
</dbReference>
<dbReference type="InterPro" id="IPR041694">
    <property type="entry name" value="ADH_N_2"/>
</dbReference>
<gene>
    <name evidence="3" type="ORF">J2W56_002017</name>
</gene>
<protein>
    <submittedName>
        <fullName evidence="3">NADPH2:quinone reductase</fullName>
        <ecNumber evidence="3">1.6.5.5</ecNumber>
    </submittedName>
</protein>
<sequence>MSTLTNRLYRLRSRPEGEVTAANLEWTEESVAEISEGQALIRTHYLSVDPTNRVWMSAMRSYIPPVELNAVMRGAGVGQVVASMREDLPVGAFVVGLTGWQDYCVADAASEDMPFTVLPDPLPAPLPAFVGVLGHTGISAFLGVEFGDPRPGETFFVSGAAGAVGSVAGQLAKRRGARVVGIAGGAEKCRYLVEELGFDACVDRHADDWKAQLDLATPEGIDVDFENVGGEIMDHVLDRLNIGARITLCGLISEYNDYNTANTQRGLRNLSQLLMQRATLQGFIVFDHVDRYGEIIGQLSQDLNVGALRTEETVVDGLENARHTLNRSLAGENRGKVVVKVLIDETETIDGVQISR</sequence>
<keyword evidence="4" id="KW-1185">Reference proteome</keyword>
<dbReference type="EC" id="1.6.5.5" evidence="3"/>
<evidence type="ECO:0000256" key="1">
    <source>
        <dbReference type="ARBA" id="ARBA00023002"/>
    </source>
</evidence>
<dbReference type="SUPFAM" id="SSF50129">
    <property type="entry name" value="GroES-like"/>
    <property type="match status" value="1"/>
</dbReference>
<feature type="domain" description="Enoyl reductase (ER)" evidence="2">
    <location>
        <begin position="21"/>
        <end position="339"/>
    </location>
</feature>
<reference evidence="3 4" key="1">
    <citation type="submission" date="2023-07" db="EMBL/GenBank/DDBJ databases">
        <title>Sorghum-associated microbial communities from plants grown in Nebraska, USA.</title>
        <authorList>
            <person name="Schachtman D."/>
        </authorList>
    </citation>
    <scope>NUCLEOTIDE SEQUENCE [LARGE SCALE GENOMIC DNA]</scope>
    <source>
        <strain evidence="3 4">4272</strain>
    </source>
</reference>
<evidence type="ECO:0000313" key="3">
    <source>
        <dbReference type="EMBL" id="MDR7168286.1"/>
    </source>
</evidence>
<dbReference type="InterPro" id="IPR036291">
    <property type="entry name" value="NAD(P)-bd_dom_sf"/>
</dbReference>
<dbReference type="GO" id="GO:0003960">
    <property type="term" value="F:quinone reductase (NADPH) activity"/>
    <property type="evidence" value="ECO:0007669"/>
    <property type="project" value="UniProtKB-EC"/>
</dbReference>
<dbReference type="InterPro" id="IPR013149">
    <property type="entry name" value="ADH-like_C"/>
</dbReference>